<evidence type="ECO:0000313" key="2">
    <source>
        <dbReference type="EMBL" id="KAF5353090.1"/>
    </source>
</evidence>
<keyword evidence="1" id="KW-0812">Transmembrane</keyword>
<accession>A0A8H5D3S2</accession>
<dbReference type="OrthoDB" id="2969342at2759"/>
<protein>
    <submittedName>
        <fullName evidence="2">Uncharacterized protein</fullName>
    </submittedName>
</protein>
<comment type="caution">
    <text evidence="2">The sequence shown here is derived from an EMBL/GenBank/DDBJ whole genome shotgun (WGS) entry which is preliminary data.</text>
</comment>
<sequence length="132" mass="14287">MGWPSHYRCQFIPQILVMLVVLLIAVTASPIHPRYHSDDSNSNSTVPLRLRNDADTLTTAITNANWGPSLAATVIDPILYPQTGNKDPQTRKARTGELVGIIGKDLKSGLSVKTLGGLVKVIVEAGVKMVRD</sequence>
<dbReference type="Proteomes" id="UP000559256">
    <property type="component" value="Unassembled WGS sequence"/>
</dbReference>
<keyword evidence="3" id="KW-1185">Reference proteome</keyword>
<feature type="transmembrane region" description="Helical" evidence="1">
    <location>
        <begin position="12"/>
        <end position="31"/>
    </location>
</feature>
<keyword evidence="1" id="KW-0472">Membrane</keyword>
<reference evidence="2 3" key="1">
    <citation type="journal article" date="2020" name="ISME J.">
        <title>Uncovering the hidden diversity of litter-decomposition mechanisms in mushroom-forming fungi.</title>
        <authorList>
            <person name="Floudas D."/>
            <person name="Bentzer J."/>
            <person name="Ahren D."/>
            <person name="Johansson T."/>
            <person name="Persson P."/>
            <person name="Tunlid A."/>
        </authorList>
    </citation>
    <scope>NUCLEOTIDE SEQUENCE [LARGE SCALE GENOMIC DNA]</scope>
    <source>
        <strain evidence="2 3">CBS 291.85</strain>
    </source>
</reference>
<gene>
    <name evidence="2" type="ORF">D9758_008723</name>
</gene>
<dbReference type="EMBL" id="JAACJM010000064">
    <property type="protein sequence ID" value="KAF5353090.1"/>
    <property type="molecule type" value="Genomic_DNA"/>
</dbReference>
<organism evidence="2 3">
    <name type="scientific">Tetrapyrgos nigripes</name>
    <dbReference type="NCBI Taxonomy" id="182062"/>
    <lineage>
        <taxon>Eukaryota</taxon>
        <taxon>Fungi</taxon>
        <taxon>Dikarya</taxon>
        <taxon>Basidiomycota</taxon>
        <taxon>Agaricomycotina</taxon>
        <taxon>Agaricomycetes</taxon>
        <taxon>Agaricomycetidae</taxon>
        <taxon>Agaricales</taxon>
        <taxon>Marasmiineae</taxon>
        <taxon>Marasmiaceae</taxon>
        <taxon>Tetrapyrgos</taxon>
    </lineage>
</organism>
<name>A0A8H5D3S2_9AGAR</name>
<evidence type="ECO:0000313" key="3">
    <source>
        <dbReference type="Proteomes" id="UP000559256"/>
    </source>
</evidence>
<proteinExistence type="predicted"/>
<evidence type="ECO:0000256" key="1">
    <source>
        <dbReference type="SAM" id="Phobius"/>
    </source>
</evidence>
<keyword evidence="1" id="KW-1133">Transmembrane helix</keyword>
<dbReference type="AlphaFoldDB" id="A0A8H5D3S2"/>